<dbReference type="AlphaFoldDB" id="A0A7S0FIY3"/>
<sequence>MAWDSGRPCGALGLNDCHLGFHWLSDQTESGPSAHFSTVGRLAYSTVAPLCVRLQQTAEPGQFASEVTVQYWTNSSGGWQDHTSFSGLTGGVSQLRLPSVPLP</sequence>
<evidence type="ECO:0000313" key="1">
    <source>
        <dbReference type="EMBL" id="CAD8361645.1"/>
    </source>
</evidence>
<reference evidence="1" key="1">
    <citation type="submission" date="2021-01" db="EMBL/GenBank/DDBJ databases">
        <authorList>
            <person name="Corre E."/>
            <person name="Pelletier E."/>
            <person name="Niang G."/>
            <person name="Scheremetjew M."/>
            <person name="Finn R."/>
            <person name="Kale V."/>
            <person name="Holt S."/>
            <person name="Cochrane G."/>
            <person name="Meng A."/>
            <person name="Brown T."/>
            <person name="Cohen L."/>
        </authorList>
    </citation>
    <scope>NUCLEOTIDE SEQUENCE</scope>
    <source>
        <strain evidence="1">Pbaha01</strain>
    </source>
</reference>
<name>A0A7S0FIY3_9DINO</name>
<accession>A0A7S0FIY3</accession>
<gene>
    <name evidence="1" type="ORF">PBAH0796_LOCUS15479</name>
</gene>
<protein>
    <submittedName>
        <fullName evidence="1">Uncharacterized protein</fullName>
    </submittedName>
</protein>
<dbReference type="EMBL" id="HBEG01025460">
    <property type="protein sequence ID" value="CAD8361645.1"/>
    <property type="molecule type" value="Transcribed_RNA"/>
</dbReference>
<organism evidence="1">
    <name type="scientific">Pyrodinium bahamense</name>
    <dbReference type="NCBI Taxonomy" id="73915"/>
    <lineage>
        <taxon>Eukaryota</taxon>
        <taxon>Sar</taxon>
        <taxon>Alveolata</taxon>
        <taxon>Dinophyceae</taxon>
        <taxon>Gonyaulacales</taxon>
        <taxon>Pyrocystaceae</taxon>
        <taxon>Pyrodinium</taxon>
    </lineage>
</organism>
<proteinExistence type="predicted"/>